<protein>
    <submittedName>
        <fullName evidence="8">Plakophilin-1-like</fullName>
    </submittedName>
</protein>
<evidence type="ECO:0000256" key="5">
    <source>
        <dbReference type="ARBA" id="ARBA00022949"/>
    </source>
</evidence>
<dbReference type="PANTHER" id="PTHR10372">
    <property type="entry name" value="PLAKOPHILLIN-RELATED"/>
    <property type="match status" value="1"/>
</dbReference>
<feature type="compositionally biased region" description="Polar residues" evidence="7">
    <location>
        <begin position="126"/>
        <end position="166"/>
    </location>
</feature>
<keyword evidence="3" id="KW-0677">Repeat</keyword>
<dbReference type="PROSITE" id="PS50176">
    <property type="entry name" value="ARM_REPEAT"/>
    <property type="match status" value="2"/>
</dbReference>
<keyword evidence="9" id="KW-1185">Reference proteome</keyword>
<dbReference type="Gene3D" id="1.25.10.10">
    <property type="entry name" value="Leucine-rich Repeat Variant"/>
    <property type="match status" value="1"/>
</dbReference>
<keyword evidence="5" id="KW-0965">Cell junction</keyword>
<dbReference type="PANTHER" id="PTHR10372:SF3">
    <property type="entry name" value="PLAKOPHILIN-1"/>
    <property type="match status" value="1"/>
</dbReference>
<dbReference type="SUPFAM" id="SSF48371">
    <property type="entry name" value="ARM repeat"/>
    <property type="match status" value="1"/>
</dbReference>
<organism evidence="8 9">
    <name type="scientific">Huso huso</name>
    <name type="common">Beluga</name>
    <name type="synonym">Acipenser huso</name>
    <dbReference type="NCBI Taxonomy" id="61971"/>
    <lineage>
        <taxon>Eukaryota</taxon>
        <taxon>Metazoa</taxon>
        <taxon>Chordata</taxon>
        <taxon>Craniata</taxon>
        <taxon>Vertebrata</taxon>
        <taxon>Euteleostomi</taxon>
        <taxon>Actinopterygii</taxon>
        <taxon>Chondrostei</taxon>
        <taxon>Acipenseriformes</taxon>
        <taxon>Acipenseridae</taxon>
        <taxon>Huso</taxon>
    </lineage>
</organism>
<evidence type="ECO:0000256" key="1">
    <source>
        <dbReference type="ARBA" id="ARBA00004282"/>
    </source>
</evidence>
<feature type="region of interest" description="Disordered" evidence="7">
    <location>
        <begin position="60"/>
        <end position="86"/>
    </location>
</feature>
<dbReference type="InterPro" id="IPR016024">
    <property type="entry name" value="ARM-type_fold"/>
</dbReference>
<comment type="subcellular location">
    <subcellularLocation>
        <location evidence="1">Cell junction</location>
    </subcellularLocation>
</comment>
<feature type="repeat" description="ARM" evidence="6">
    <location>
        <begin position="566"/>
        <end position="598"/>
    </location>
</feature>
<evidence type="ECO:0000313" key="8">
    <source>
        <dbReference type="EMBL" id="KAK6470487.1"/>
    </source>
</evidence>
<evidence type="ECO:0000256" key="4">
    <source>
        <dbReference type="ARBA" id="ARBA00022889"/>
    </source>
</evidence>
<proteinExistence type="inferred from homology"/>
<evidence type="ECO:0000256" key="3">
    <source>
        <dbReference type="ARBA" id="ARBA00022737"/>
    </source>
</evidence>
<feature type="region of interest" description="Disordered" evidence="7">
    <location>
        <begin position="126"/>
        <end position="168"/>
    </location>
</feature>
<evidence type="ECO:0000313" key="9">
    <source>
        <dbReference type="Proteomes" id="UP001369086"/>
    </source>
</evidence>
<dbReference type="Proteomes" id="UP001369086">
    <property type="component" value="Unassembled WGS sequence"/>
</dbReference>
<keyword evidence="4" id="KW-0130">Cell adhesion</keyword>
<dbReference type="SMART" id="SM00185">
    <property type="entry name" value="ARM"/>
    <property type="match status" value="8"/>
</dbReference>
<dbReference type="EMBL" id="JAHFZB010000035">
    <property type="protein sequence ID" value="KAK6470487.1"/>
    <property type="molecule type" value="Genomic_DNA"/>
</dbReference>
<reference evidence="8 9" key="1">
    <citation type="submission" date="2021-05" db="EMBL/GenBank/DDBJ databases">
        <authorList>
            <person name="Zahm M."/>
            <person name="Klopp C."/>
            <person name="Cabau C."/>
            <person name="Kuhl H."/>
            <person name="Suciu R."/>
            <person name="Ciorpac M."/>
            <person name="Holostenco D."/>
            <person name="Gessner J."/>
            <person name="Wuertz S."/>
            <person name="Hohne C."/>
            <person name="Stock M."/>
            <person name="Gislard M."/>
            <person name="Lluch J."/>
            <person name="Milhes M."/>
            <person name="Lampietro C."/>
            <person name="Lopez Roques C."/>
            <person name="Donnadieu C."/>
            <person name="Du K."/>
            <person name="Schartl M."/>
            <person name="Guiguen Y."/>
        </authorList>
    </citation>
    <scope>NUCLEOTIDE SEQUENCE [LARGE SCALE GENOMIC DNA]</scope>
    <source>
        <strain evidence="8">Hh-F2</strain>
        <tissue evidence="8">Blood</tissue>
    </source>
</reference>
<dbReference type="InterPro" id="IPR000225">
    <property type="entry name" value="Armadillo"/>
</dbReference>
<dbReference type="InterPro" id="IPR011989">
    <property type="entry name" value="ARM-like"/>
</dbReference>
<evidence type="ECO:0000256" key="7">
    <source>
        <dbReference type="SAM" id="MobiDB-lite"/>
    </source>
</evidence>
<feature type="compositionally biased region" description="Polar residues" evidence="7">
    <location>
        <begin position="77"/>
        <end position="86"/>
    </location>
</feature>
<evidence type="ECO:0000256" key="6">
    <source>
        <dbReference type="PROSITE-ProRule" id="PRU00259"/>
    </source>
</evidence>
<accession>A0ABR0YCY8</accession>
<gene>
    <name evidence="8" type="ORF">HHUSO_G30708</name>
</gene>
<comment type="caution">
    <text evidence="8">The sequence shown here is derived from an EMBL/GenBank/DDBJ whole genome shotgun (WGS) entry which is preliminary data.</text>
</comment>
<dbReference type="Pfam" id="PF00514">
    <property type="entry name" value="Arm"/>
    <property type="match status" value="2"/>
</dbReference>
<sequence>MSSRNLTQMSTYFKTATVPESFPRVDSTSLALPSDKTMLSGGALGQQRVTEQVYSTLKRNKTIQRTESSSTKESTTRQNGFNFKMSPTTPTGSAFFSNNVNGNQYSTYSSKKQFYNQHSLPAVKYRNNSMVSSKRQFSSNSQRESQFSPTSPSNGFQSYKTMTTSRSEPDIPQIVKSSTLPNYQSKRHSTYRVKNGYMTMPYSVNGNQVQTAANQYNSQQTMVDGGMAASRLTLREAVDCLEQRDENLQYCGASFIQHASFQEDKTKQEVYSLGGIPKLVALLSSRSPQVQQAASGALRNLVFKYQTNKMEVKRNSGIYEALKLMRQTDCPETQKQLTGLLWNLSSADELKPELVRDALPILTEKVVVPFAGWSEQGIQLNNRLDPEIFYNATGCLRNLSSANQSDRDAMRNCRGLIDSLVSYVQTCVSADRPDDKSVENCVCILHNLSYQLEKEAPAQFSQISALASSPTRDLATNDSSSMGCFSPRSSQIPQENSIALPVPEDSNPRGMGWLFNSKTMQTYLSLMGKSKKDATLEACTGALQNITANNGIVSNVMSQAIVQKLNGLPEVSRLLKSSNPGVQKTATSLLGNLSRNPSLQSVMSRQILPDITQVLTSGAHNAAGSDDMMATACHTIRNLVVSNPESAKGVMGNNVLSTLRDLSRNGYSPKSSKAAAILLYDLWGQKELQSFFKKQGVNKNIFVNDITNSAYKTLQGVM</sequence>
<dbReference type="InterPro" id="IPR028435">
    <property type="entry name" value="Plakophilin/d_Catenin"/>
</dbReference>
<feature type="repeat" description="ARM" evidence="6">
    <location>
        <begin position="274"/>
        <end position="316"/>
    </location>
</feature>
<evidence type="ECO:0000256" key="2">
    <source>
        <dbReference type="ARBA" id="ARBA00005462"/>
    </source>
</evidence>
<comment type="similarity">
    <text evidence="2">Belongs to the beta-catenin family.</text>
</comment>
<name>A0ABR0YCY8_HUSHU</name>